<sequence>MVVETPDQQKTRRLRGQEQDGEVFDQFDNMRYYWREFLRGRRKKYIGRWVVIDRGDFYGDFESRELADRSFGADPNTSNCPFITLVGYENVCNEFDILVENSNNYRTLRTLKDFLSPDGQKISMKYHAKEGQIVKAQDFRVETSFAGNGRFIAHILLQNSMMKEEGVGLVTSFLIVSGITSFWVHESVLSALENRGYDAFVCGHKIRLSLVPQTDPYEGFNLMGLSALRQIGIQCSGLFPEEFLLNYREAKYVEVPVKVKDFYQIGM</sequence>
<name>A0AAW2YQS6_9EUKA</name>
<dbReference type="AlphaFoldDB" id="A0AAW2YQS6"/>
<evidence type="ECO:0000313" key="2">
    <source>
        <dbReference type="Proteomes" id="UP001431209"/>
    </source>
</evidence>
<keyword evidence="2" id="KW-1185">Reference proteome</keyword>
<protein>
    <submittedName>
        <fullName evidence="1">Uncharacterized protein</fullName>
    </submittedName>
</protein>
<proteinExistence type="predicted"/>
<dbReference type="EMBL" id="JAOPGA020000506">
    <property type="protein sequence ID" value="KAL0479175.1"/>
    <property type="molecule type" value="Genomic_DNA"/>
</dbReference>
<reference evidence="1 2" key="1">
    <citation type="submission" date="2024-03" db="EMBL/GenBank/DDBJ databases">
        <title>The Acrasis kona genome and developmental transcriptomes reveal deep origins of eukaryotic multicellular pathways.</title>
        <authorList>
            <person name="Sheikh S."/>
            <person name="Fu C.-J."/>
            <person name="Brown M.W."/>
            <person name="Baldauf S.L."/>
        </authorList>
    </citation>
    <scope>NUCLEOTIDE SEQUENCE [LARGE SCALE GENOMIC DNA]</scope>
    <source>
        <strain evidence="1 2">ATCC MYA-3509</strain>
    </source>
</reference>
<evidence type="ECO:0000313" key="1">
    <source>
        <dbReference type="EMBL" id="KAL0479175.1"/>
    </source>
</evidence>
<organism evidence="1 2">
    <name type="scientific">Acrasis kona</name>
    <dbReference type="NCBI Taxonomy" id="1008807"/>
    <lineage>
        <taxon>Eukaryota</taxon>
        <taxon>Discoba</taxon>
        <taxon>Heterolobosea</taxon>
        <taxon>Tetramitia</taxon>
        <taxon>Eutetramitia</taxon>
        <taxon>Acrasidae</taxon>
        <taxon>Acrasis</taxon>
    </lineage>
</organism>
<comment type="caution">
    <text evidence="1">The sequence shown here is derived from an EMBL/GenBank/DDBJ whole genome shotgun (WGS) entry which is preliminary data.</text>
</comment>
<gene>
    <name evidence="1" type="ORF">AKO1_008019</name>
</gene>
<accession>A0AAW2YQS6</accession>
<dbReference type="Proteomes" id="UP001431209">
    <property type="component" value="Unassembled WGS sequence"/>
</dbReference>